<accession>F0WN67</accession>
<proteinExistence type="predicted"/>
<reference evidence="1" key="2">
    <citation type="submission" date="2011-02" db="EMBL/GenBank/DDBJ databases">
        <authorList>
            <person name="MacLean D."/>
        </authorList>
    </citation>
    <scope>NUCLEOTIDE SEQUENCE</scope>
</reference>
<evidence type="ECO:0000313" key="1">
    <source>
        <dbReference type="EMBL" id="CCA22756.1"/>
    </source>
</evidence>
<protein>
    <submittedName>
        <fullName evidence="1">Uncharacterized protein AlNc14C167G7900</fullName>
    </submittedName>
</protein>
<dbReference type="EMBL" id="FR824212">
    <property type="protein sequence ID" value="CCA22756.1"/>
    <property type="molecule type" value="Genomic_DNA"/>
</dbReference>
<dbReference type="AlphaFoldDB" id="F0WN67"/>
<name>F0WN67_9STRA</name>
<gene>
    <name evidence="1" type="primary">AlNc14C167G7900</name>
    <name evidence="1" type="ORF">ALNC14_088990</name>
</gene>
<organism evidence="1">
    <name type="scientific">Albugo laibachii Nc14</name>
    <dbReference type="NCBI Taxonomy" id="890382"/>
    <lineage>
        <taxon>Eukaryota</taxon>
        <taxon>Sar</taxon>
        <taxon>Stramenopiles</taxon>
        <taxon>Oomycota</taxon>
        <taxon>Peronosporomycetes</taxon>
        <taxon>Albuginales</taxon>
        <taxon>Albuginaceae</taxon>
        <taxon>Albugo</taxon>
    </lineage>
</organism>
<reference evidence="1" key="1">
    <citation type="journal article" date="2011" name="PLoS Biol.">
        <title>Gene gain and loss during evolution of obligate parasitism in the white rust pathogen of Arabidopsis thaliana.</title>
        <authorList>
            <person name="Kemen E."/>
            <person name="Gardiner A."/>
            <person name="Schultz-Larsen T."/>
            <person name="Kemen A.C."/>
            <person name="Balmuth A.L."/>
            <person name="Robert-Seilaniantz A."/>
            <person name="Bailey K."/>
            <person name="Holub E."/>
            <person name="Studholme D.J."/>
            <person name="Maclean D."/>
            <person name="Jones J.D."/>
        </authorList>
    </citation>
    <scope>NUCLEOTIDE SEQUENCE</scope>
</reference>
<sequence>MDAYMLYDRRLRAINLHGGGQILRMPVSSCIDSRTLMRICKYELMKSPEEIKACEWQQYFPDAQQCDISQMTSVAEAMRGLQSYTWDGMSIVDTLVQEFLMVLDQENMEGFDEQEQQAYIRFLIAALREAVLKSTTHADLKLQVHDRYRKNSSAFVDGIKP</sequence>
<dbReference type="HOGENOM" id="CLU_1646809_0_0_1"/>